<feature type="region of interest" description="Disordered" evidence="11">
    <location>
        <begin position="1"/>
        <end position="21"/>
    </location>
</feature>
<evidence type="ECO:0000313" key="15">
    <source>
        <dbReference type="EMBL" id="RAG83705.1"/>
    </source>
</evidence>
<keyword evidence="16" id="KW-1185">Reference proteome</keyword>
<dbReference type="GO" id="GO:0034040">
    <property type="term" value="F:ATPase-coupled lipid transmembrane transporter activity"/>
    <property type="evidence" value="ECO:0007669"/>
    <property type="project" value="TreeGrafter"/>
</dbReference>
<dbReference type="GO" id="GO:0016887">
    <property type="term" value="F:ATP hydrolysis activity"/>
    <property type="evidence" value="ECO:0007669"/>
    <property type="project" value="InterPro"/>
</dbReference>
<keyword evidence="2" id="KW-0813">Transport</keyword>
<dbReference type="InterPro" id="IPR027417">
    <property type="entry name" value="P-loop_NTPase"/>
</dbReference>
<evidence type="ECO:0000256" key="2">
    <source>
        <dbReference type="ARBA" id="ARBA00022448"/>
    </source>
</evidence>
<dbReference type="PROSITE" id="PS50893">
    <property type="entry name" value="ABC_TRANSPORTER_2"/>
    <property type="match status" value="1"/>
</dbReference>
<keyword evidence="3" id="KW-1003">Cell membrane</keyword>
<sequence length="638" mass="68342">MTVIRPALSGASTPSQAEPDGTGVRELAFRGFTAVSLAWRAAPWLATGYLAATVMAGVVPTAVAWLTKLLLDTLAAGGASNSGAGAVGLAAGIGAAGILAAVLPSYASYAQTQLQRTVMARVSDELFGVVNTFDGLARFENPEFLDRLRLAQQAGVAAPERVLTNSFRTVQSLVTITGLVGTLVVISPWMALVVAAAAVPGMISQIRTSRRRAAMMWSTTGTSRRQLAYAMLMTDQHAVQEIRLFGLGDFLRGRMMRHLGQANNAAREVDRAQLRVQFPLALIGAVVSGVGLAWAVSQAATGRLSLGDISVFVASTAGVQSALAGTASSLADAYQSLLVFGHYISVVETPSDLPRAVEPVPVAPLADTVSLRDVWFRYHENGPWVLRGVDLEVPRGASVAIVGENGAGKSTLVKLLCRFYDPSRGEIRWDGVDYRRLDVTELRDHMSAVFQDYMEYDLTAAENIGLGDLAVIEQRPEIERAAQQAEIHDRLAALPRGYDTMLSRVFFPGVAPGDPDVGVRLSGGQWQRVALARGLLRRGRDLLILDEPGAGLDAEAEQEVHKKLRGMRDGSTSILISHRLNTVRDADLIVVLDEGRISERGTHAELMALGGRYARLFSIQANGYLEPDTAPSVAEARR</sequence>
<keyword evidence="8 12" id="KW-1133">Transmembrane helix</keyword>
<dbReference type="SMART" id="SM00382">
    <property type="entry name" value="AAA"/>
    <property type="match status" value="1"/>
</dbReference>
<evidence type="ECO:0000256" key="9">
    <source>
        <dbReference type="ARBA" id="ARBA00023136"/>
    </source>
</evidence>
<keyword evidence="5 12" id="KW-0812">Transmembrane</keyword>
<evidence type="ECO:0000256" key="3">
    <source>
        <dbReference type="ARBA" id="ARBA00022475"/>
    </source>
</evidence>
<feature type="transmembrane region" description="Helical" evidence="12">
    <location>
        <begin position="83"/>
        <end position="107"/>
    </location>
</feature>
<dbReference type="PROSITE" id="PS00211">
    <property type="entry name" value="ABC_TRANSPORTER_1"/>
    <property type="match status" value="1"/>
</dbReference>
<dbReference type="EMBL" id="QKYN01000081">
    <property type="protein sequence ID" value="RAG83705.1"/>
    <property type="molecule type" value="Genomic_DNA"/>
</dbReference>
<reference evidence="15 16" key="1">
    <citation type="submission" date="2018-06" db="EMBL/GenBank/DDBJ databases">
        <title>Streptacidiphilus pinicola sp. nov., isolated from pine grove soil.</title>
        <authorList>
            <person name="Roh S.G."/>
            <person name="Park S."/>
            <person name="Kim M.-K."/>
            <person name="Yun B.-R."/>
            <person name="Park J."/>
            <person name="Kim M.J."/>
            <person name="Kim Y.S."/>
            <person name="Kim S.B."/>
        </authorList>
    </citation>
    <scope>NUCLEOTIDE SEQUENCE [LARGE SCALE GENOMIC DNA]</scope>
    <source>
        <strain evidence="15 16">MMS16-CNU450</strain>
    </source>
</reference>
<dbReference type="GO" id="GO:0005524">
    <property type="term" value="F:ATP binding"/>
    <property type="evidence" value="ECO:0007669"/>
    <property type="project" value="UniProtKB-KW"/>
</dbReference>
<evidence type="ECO:0000259" key="14">
    <source>
        <dbReference type="PROSITE" id="PS50929"/>
    </source>
</evidence>
<dbReference type="SUPFAM" id="SSF90123">
    <property type="entry name" value="ABC transporter transmembrane region"/>
    <property type="match status" value="1"/>
</dbReference>
<evidence type="ECO:0000313" key="16">
    <source>
        <dbReference type="Proteomes" id="UP000248889"/>
    </source>
</evidence>
<comment type="subcellular location">
    <subcellularLocation>
        <location evidence="1">Cell inner membrane</location>
        <topology evidence="1">Multi-pass membrane protein</topology>
    </subcellularLocation>
</comment>
<accession>A0A2X0K376</accession>
<proteinExistence type="inferred from homology"/>
<feature type="transmembrane region" description="Helical" evidence="12">
    <location>
        <begin position="173"/>
        <end position="203"/>
    </location>
</feature>
<evidence type="ECO:0000256" key="8">
    <source>
        <dbReference type="ARBA" id="ARBA00022989"/>
    </source>
</evidence>
<evidence type="ECO:0000256" key="4">
    <source>
        <dbReference type="ARBA" id="ARBA00022519"/>
    </source>
</evidence>
<dbReference type="InterPro" id="IPR003593">
    <property type="entry name" value="AAA+_ATPase"/>
</dbReference>
<keyword evidence="6" id="KW-0547">Nucleotide-binding</keyword>
<gene>
    <name evidence="15" type="ORF">DN069_20850</name>
</gene>
<comment type="caution">
    <text evidence="15">The sequence shown here is derived from an EMBL/GenBank/DDBJ whole genome shotgun (WGS) entry which is preliminary data.</text>
</comment>
<keyword evidence="9 12" id="KW-0472">Membrane</keyword>
<dbReference type="RefSeq" id="WP_111503020.1">
    <property type="nucleotide sequence ID" value="NZ_QKYN01000081.1"/>
</dbReference>
<dbReference type="Gene3D" id="1.20.1560.10">
    <property type="entry name" value="ABC transporter type 1, transmembrane domain"/>
    <property type="match status" value="1"/>
</dbReference>
<dbReference type="FunFam" id="3.40.50.300:FF:000221">
    <property type="entry name" value="Multidrug ABC transporter ATP-binding protein"/>
    <property type="match status" value="1"/>
</dbReference>
<organism evidence="15 16">
    <name type="scientific">Streptacidiphilus pinicola</name>
    <dbReference type="NCBI Taxonomy" id="2219663"/>
    <lineage>
        <taxon>Bacteria</taxon>
        <taxon>Bacillati</taxon>
        <taxon>Actinomycetota</taxon>
        <taxon>Actinomycetes</taxon>
        <taxon>Kitasatosporales</taxon>
        <taxon>Streptomycetaceae</taxon>
        <taxon>Streptacidiphilus</taxon>
    </lineage>
</organism>
<dbReference type="Pfam" id="PF00005">
    <property type="entry name" value="ABC_tran"/>
    <property type="match status" value="1"/>
</dbReference>
<keyword evidence="7 15" id="KW-0067">ATP-binding</keyword>
<evidence type="ECO:0000259" key="13">
    <source>
        <dbReference type="PROSITE" id="PS50893"/>
    </source>
</evidence>
<feature type="domain" description="ABC transmembrane type-1" evidence="14">
    <location>
        <begin position="50"/>
        <end position="335"/>
    </location>
</feature>
<dbReference type="GO" id="GO:0005886">
    <property type="term" value="C:plasma membrane"/>
    <property type="evidence" value="ECO:0007669"/>
    <property type="project" value="UniProtKB-SubCell"/>
</dbReference>
<dbReference type="SUPFAM" id="SSF52540">
    <property type="entry name" value="P-loop containing nucleoside triphosphate hydrolases"/>
    <property type="match status" value="1"/>
</dbReference>
<dbReference type="GO" id="GO:0140359">
    <property type="term" value="F:ABC-type transporter activity"/>
    <property type="evidence" value="ECO:0007669"/>
    <property type="project" value="InterPro"/>
</dbReference>
<evidence type="ECO:0000256" key="5">
    <source>
        <dbReference type="ARBA" id="ARBA00022692"/>
    </source>
</evidence>
<dbReference type="Proteomes" id="UP000248889">
    <property type="component" value="Unassembled WGS sequence"/>
</dbReference>
<name>A0A2X0K376_9ACTN</name>
<evidence type="ECO:0000256" key="7">
    <source>
        <dbReference type="ARBA" id="ARBA00022840"/>
    </source>
</evidence>
<dbReference type="InterPro" id="IPR017871">
    <property type="entry name" value="ABC_transporter-like_CS"/>
</dbReference>
<dbReference type="AlphaFoldDB" id="A0A2X0K376"/>
<evidence type="ECO:0000256" key="12">
    <source>
        <dbReference type="SAM" id="Phobius"/>
    </source>
</evidence>
<dbReference type="PANTHER" id="PTHR24221">
    <property type="entry name" value="ATP-BINDING CASSETTE SUB-FAMILY B"/>
    <property type="match status" value="1"/>
</dbReference>
<dbReference type="Gene3D" id="3.40.50.300">
    <property type="entry name" value="P-loop containing nucleotide triphosphate hydrolases"/>
    <property type="match status" value="1"/>
</dbReference>
<dbReference type="PANTHER" id="PTHR24221:SF654">
    <property type="entry name" value="ATP-BINDING CASSETTE SUB-FAMILY B MEMBER 6"/>
    <property type="match status" value="1"/>
</dbReference>
<dbReference type="OrthoDB" id="9806127at2"/>
<evidence type="ECO:0000256" key="10">
    <source>
        <dbReference type="ARBA" id="ARBA00023455"/>
    </source>
</evidence>
<feature type="transmembrane region" description="Helical" evidence="12">
    <location>
        <begin position="49"/>
        <end position="71"/>
    </location>
</feature>
<evidence type="ECO:0000256" key="11">
    <source>
        <dbReference type="SAM" id="MobiDB-lite"/>
    </source>
</evidence>
<dbReference type="InterPro" id="IPR039421">
    <property type="entry name" value="Type_1_exporter"/>
</dbReference>
<dbReference type="InterPro" id="IPR036640">
    <property type="entry name" value="ABC1_TM_sf"/>
</dbReference>
<dbReference type="InterPro" id="IPR003439">
    <property type="entry name" value="ABC_transporter-like_ATP-bd"/>
</dbReference>
<dbReference type="InterPro" id="IPR011527">
    <property type="entry name" value="ABC1_TM_dom"/>
</dbReference>
<protein>
    <submittedName>
        <fullName evidence="15">ABC transporter ATP-binding protein</fullName>
    </submittedName>
</protein>
<evidence type="ECO:0000256" key="6">
    <source>
        <dbReference type="ARBA" id="ARBA00022741"/>
    </source>
</evidence>
<comment type="similarity">
    <text evidence="10">Belongs to the ABC transporter superfamily. Siderophore-Fe(3+) uptake transporter (SIUT) (TC 3.A.1.21) family.</text>
</comment>
<keyword evidence="4" id="KW-0997">Cell inner membrane</keyword>
<evidence type="ECO:0000256" key="1">
    <source>
        <dbReference type="ARBA" id="ARBA00004429"/>
    </source>
</evidence>
<feature type="domain" description="ABC transporter" evidence="13">
    <location>
        <begin position="369"/>
        <end position="619"/>
    </location>
</feature>
<dbReference type="PROSITE" id="PS50929">
    <property type="entry name" value="ABC_TM1F"/>
    <property type="match status" value="1"/>
</dbReference>